<accession>A0A644VM49</accession>
<evidence type="ECO:0000256" key="2">
    <source>
        <dbReference type="ARBA" id="ARBA00022801"/>
    </source>
</evidence>
<dbReference type="InterPro" id="IPR013520">
    <property type="entry name" value="Ribonucl_H"/>
</dbReference>
<feature type="domain" description="Exonuclease" evidence="4">
    <location>
        <begin position="39"/>
        <end position="205"/>
    </location>
</feature>
<dbReference type="GO" id="GO:0005829">
    <property type="term" value="C:cytosol"/>
    <property type="evidence" value="ECO:0007669"/>
    <property type="project" value="TreeGrafter"/>
</dbReference>
<dbReference type="GO" id="GO:0006260">
    <property type="term" value="P:DNA replication"/>
    <property type="evidence" value="ECO:0007669"/>
    <property type="project" value="InterPro"/>
</dbReference>
<dbReference type="EMBL" id="VSSQ01000355">
    <property type="protein sequence ID" value="MPL92327.1"/>
    <property type="molecule type" value="Genomic_DNA"/>
</dbReference>
<proteinExistence type="predicted"/>
<dbReference type="FunFam" id="3.30.420.10:FF:000045">
    <property type="entry name" value="3'-5' exonuclease DinG"/>
    <property type="match status" value="1"/>
</dbReference>
<keyword evidence="1" id="KW-0540">Nuclease</keyword>
<dbReference type="GO" id="GO:0008408">
    <property type="term" value="F:3'-5' exonuclease activity"/>
    <property type="evidence" value="ECO:0007669"/>
    <property type="project" value="TreeGrafter"/>
</dbReference>
<name>A0A644VM49_9ZZZZ</name>
<evidence type="ECO:0000313" key="5">
    <source>
        <dbReference type="EMBL" id="MPL92327.1"/>
    </source>
</evidence>
<gene>
    <name evidence="5" type="primary">polC_22</name>
    <name evidence="5" type="ORF">SDC9_38425</name>
</gene>
<organism evidence="5">
    <name type="scientific">bioreactor metagenome</name>
    <dbReference type="NCBI Taxonomy" id="1076179"/>
    <lineage>
        <taxon>unclassified sequences</taxon>
        <taxon>metagenomes</taxon>
        <taxon>ecological metagenomes</taxon>
    </lineage>
</organism>
<dbReference type="PANTHER" id="PTHR30231">
    <property type="entry name" value="DNA POLYMERASE III SUBUNIT EPSILON"/>
    <property type="match status" value="1"/>
</dbReference>
<keyword evidence="5" id="KW-0808">Transferase</keyword>
<keyword evidence="2" id="KW-0378">Hydrolase</keyword>
<dbReference type="Pfam" id="PF00929">
    <property type="entry name" value="RNase_T"/>
    <property type="match status" value="1"/>
</dbReference>
<dbReference type="PANTHER" id="PTHR30231:SF4">
    <property type="entry name" value="PROTEIN NEN2"/>
    <property type="match status" value="1"/>
</dbReference>
<evidence type="ECO:0000256" key="3">
    <source>
        <dbReference type="ARBA" id="ARBA00022839"/>
    </source>
</evidence>
<dbReference type="GO" id="GO:0003677">
    <property type="term" value="F:DNA binding"/>
    <property type="evidence" value="ECO:0007669"/>
    <property type="project" value="InterPro"/>
</dbReference>
<reference evidence="5" key="1">
    <citation type="submission" date="2019-08" db="EMBL/GenBank/DDBJ databases">
        <authorList>
            <person name="Kucharzyk K."/>
            <person name="Murdoch R.W."/>
            <person name="Higgins S."/>
            <person name="Loffler F."/>
        </authorList>
    </citation>
    <scope>NUCLEOTIDE SEQUENCE</scope>
</reference>
<dbReference type="InterPro" id="IPR012337">
    <property type="entry name" value="RNaseH-like_sf"/>
</dbReference>
<dbReference type="EC" id="2.7.7.7" evidence="5"/>
<sequence length="241" mass="27442">MNNFGAVKINSREDSLTFSNNKNQVHKLKGRNLIGRADNYVVIDIETTGLDAACDEIIEVAAARVRDGAVSEKFSSLIKPENTINEFIVNLTGITNEMVKAAPPSEIVLKDFVDFVGKGLIVGHNVNFDINFLYNNCREKIGYVFANNFIDTMRLSRILFTNEKQHKLSDLINRFGIGTVVEHRALGDVLQTQKCYEYMINYSIKNNVKMKYFLANGKLFSEKKRKVNENNFDYMDNLFSD</sequence>
<evidence type="ECO:0000256" key="1">
    <source>
        <dbReference type="ARBA" id="ARBA00022722"/>
    </source>
</evidence>
<dbReference type="SMART" id="SM00479">
    <property type="entry name" value="EXOIII"/>
    <property type="match status" value="1"/>
</dbReference>
<dbReference type="InterPro" id="IPR036397">
    <property type="entry name" value="RNaseH_sf"/>
</dbReference>
<dbReference type="CDD" id="cd06127">
    <property type="entry name" value="DEDDh"/>
    <property type="match status" value="1"/>
</dbReference>
<dbReference type="AlphaFoldDB" id="A0A644VM49"/>
<keyword evidence="3" id="KW-0269">Exonuclease</keyword>
<comment type="caution">
    <text evidence="5">The sequence shown here is derived from an EMBL/GenBank/DDBJ whole genome shotgun (WGS) entry which is preliminary data.</text>
</comment>
<dbReference type="GO" id="GO:0003887">
    <property type="term" value="F:DNA-directed DNA polymerase activity"/>
    <property type="evidence" value="ECO:0007669"/>
    <property type="project" value="UniProtKB-EC"/>
</dbReference>
<keyword evidence="5" id="KW-0548">Nucleotidyltransferase</keyword>
<dbReference type="InterPro" id="IPR006054">
    <property type="entry name" value="DnaQ"/>
</dbReference>
<dbReference type="Gene3D" id="3.30.420.10">
    <property type="entry name" value="Ribonuclease H-like superfamily/Ribonuclease H"/>
    <property type="match status" value="1"/>
</dbReference>
<dbReference type="SUPFAM" id="SSF53098">
    <property type="entry name" value="Ribonuclease H-like"/>
    <property type="match status" value="1"/>
</dbReference>
<dbReference type="NCBIfam" id="TIGR00573">
    <property type="entry name" value="dnaq"/>
    <property type="match status" value="1"/>
</dbReference>
<evidence type="ECO:0000259" key="4">
    <source>
        <dbReference type="SMART" id="SM00479"/>
    </source>
</evidence>
<protein>
    <submittedName>
        <fullName evidence="5">DNA polymerase III PolC-type</fullName>
        <ecNumber evidence="5">2.7.7.7</ecNumber>
    </submittedName>
</protein>